<evidence type="ECO:0000313" key="1">
    <source>
        <dbReference type="EMBL" id="PCJ18289.1"/>
    </source>
</evidence>
<evidence type="ECO:0000313" key="2">
    <source>
        <dbReference type="Proteomes" id="UP000218327"/>
    </source>
</evidence>
<name>A0A2A5AGB2_9GAMM</name>
<comment type="caution">
    <text evidence="1">The sequence shown here is derived from an EMBL/GenBank/DDBJ whole genome shotgun (WGS) entry which is preliminary data.</text>
</comment>
<dbReference type="Proteomes" id="UP000218327">
    <property type="component" value="Unassembled WGS sequence"/>
</dbReference>
<dbReference type="AlphaFoldDB" id="A0A2A5AGB2"/>
<organism evidence="1 2">
    <name type="scientific">SAR86 cluster bacterium</name>
    <dbReference type="NCBI Taxonomy" id="2030880"/>
    <lineage>
        <taxon>Bacteria</taxon>
        <taxon>Pseudomonadati</taxon>
        <taxon>Pseudomonadota</taxon>
        <taxon>Gammaproteobacteria</taxon>
        <taxon>SAR86 cluster</taxon>
    </lineage>
</organism>
<dbReference type="EMBL" id="NVVJ01000101">
    <property type="protein sequence ID" value="PCJ18289.1"/>
    <property type="molecule type" value="Genomic_DNA"/>
</dbReference>
<accession>A0A2A5AGB2</accession>
<reference evidence="2" key="1">
    <citation type="submission" date="2017-08" db="EMBL/GenBank/DDBJ databases">
        <title>A dynamic microbial community with high functional redundancy inhabits the cold, oxic subseafloor aquifer.</title>
        <authorList>
            <person name="Tully B.J."/>
            <person name="Wheat C.G."/>
            <person name="Glazer B.T."/>
            <person name="Huber J.A."/>
        </authorList>
    </citation>
    <scope>NUCLEOTIDE SEQUENCE [LARGE SCALE GENOMIC DNA]</scope>
</reference>
<sequence length="112" mass="12259">MTDRRVGDGGDHAPADRTHAPAHVFHVAAVPAVCADAHEIDRVTKVLSVADYLDRHRHHVTPLVWPAPQSQGSQMGHAWKPWSQAISTDSMAAIRKRQPGRCLSSSTQVQVQ</sequence>
<gene>
    <name evidence="1" type="ORF">COA96_16860</name>
</gene>
<proteinExistence type="predicted"/>
<protein>
    <submittedName>
        <fullName evidence="1">Uncharacterized protein</fullName>
    </submittedName>
</protein>